<dbReference type="PROSITE" id="PS50042">
    <property type="entry name" value="CNMP_BINDING_3"/>
    <property type="match status" value="1"/>
</dbReference>
<evidence type="ECO:0000259" key="5">
    <source>
        <dbReference type="PROSITE" id="PS51063"/>
    </source>
</evidence>
<dbReference type="InterPro" id="IPR018490">
    <property type="entry name" value="cNMP-bd_dom_sf"/>
</dbReference>
<name>A0A1I6T350_9CAUL</name>
<dbReference type="OrthoDB" id="3525895at2"/>
<keyword evidence="7" id="KW-1185">Reference proteome</keyword>
<evidence type="ECO:0000256" key="1">
    <source>
        <dbReference type="ARBA" id="ARBA00023015"/>
    </source>
</evidence>
<dbReference type="CDD" id="cd00038">
    <property type="entry name" value="CAP_ED"/>
    <property type="match status" value="1"/>
</dbReference>
<keyword evidence="3" id="KW-0804">Transcription</keyword>
<dbReference type="InterPro" id="IPR014710">
    <property type="entry name" value="RmlC-like_jellyroll"/>
</dbReference>
<dbReference type="GO" id="GO:0005829">
    <property type="term" value="C:cytosol"/>
    <property type="evidence" value="ECO:0007669"/>
    <property type="project" value="TreeGrafter"/>
</dbReference>
<sequence length="229" mass="24873">MPHADPRLLQRAEMFAGLSPEELDEVMAAGALRRLSPGERIFAQGDAGVTCHSLLEGRVKIVQTLPDGSQSVLRFIGPGEMYGTVAALMGQPFPADALAVTESLEVRWSVPAFRELMRRHPEIGVRSTASAGTRLFDLHNRVSELTSERVEQRIARALLRLARKAGRPVEGGVEIDFPITRQDLAEMTGSTLHTVSRTLAAWDASGITGSARRRIVVRDMPGLEAVAEG</sequence>
<feature type="domain" description="HTH crp-type" evidence="5">
    <location>
        <begin position="148"/>
        <end position="221"/>
    </location>
</feature>
<evidence type="ECO:0000256" key="3">
    <source>
        <dbReference type="ARBA" id="ARBA00023163"/>
    </source>
</evidence>
<dbReference type="EMBL" id="FOZV01000007">
    <property type="protein sequence ID" value="SFS83665.1"/>
    <property type="molecule type" value="Genomic_DNA"/>
</dbReference>
<keyword evidence="2" id="KW-0238">DNA-binding</keyword>
<dbReference type="SMART" id="SM00419">
    <property type="entry name" value="HTH_CRP"/>
    <property type="match status" value="1"/>
</dbReference>
<evidence type="ECO:0000256" key="2">
    <source>
        <dbReference type="ARBA" id="ARBA00023125"/>
    </source>
</evidence>
<dbReference type="GO" id="GO:0003677">
    <property type="term" value="F:DNA binding"/>
    <property type="evidence" value="ECO:0007669"/>
    <property type="project" value="UniProtKB-KW"/>
</dbReference>
<dbReference type="InterPro" id="IPR036390">
    <property type="entry name" value="WH_DNA-bd_sf"/>
</dbReference>
<dbReference type="Pfam" id="PF00027">
    <property type="entry name" value="cNMP_binding"/>
    <property type="match status" value="1"/>
</dbReference>
<dbReference type="Pfam" id="PF13545">
    <property type="entry name" value="HTH_Crp_2"/>
    <property type="match status" value="1"/>
</dbReference>
<feature type="domain" description="Cyclic nucleotide-binding" evidence="4">
    <location>
        <begin position="14"/>
        <end position="134"/>
    </location>
</feature>
<dbReference type="PANTHER" id="PTHR24567">
    <property type="entry name" value="CRP FAMILY TRANSCRIPTIONAL REGULATORY PROTEIN"/>
    <property type="match status" value="1"/>
</dbReference>
<dbReference type="SMART" id="SM00100">
    <property type="entry name" value="cNMP"/>
    <property type="match status" value="1"/>
</dbReference>
<dbReference type="InterPro" id="IPR012318">
    <property type="entry name" value="HTH_CRP"/>
</dbReference>
<dbReference type="Gene3D" id="1.10.10.10">
    <property type="entry name" value="Winged helix-like DNA-binding domain superfamily/Winged helix DNA-binding domain"/>
    <property type="match status" value="1"/>
</dbReference>
<proteinExistence type="predicted"/>
<dbReference type="STRING" id="871741.SAMN05192570_2935"/>
<dbReference type="InterPro" id="IPR036388">
    <property type="entry name" value="WH-like_DNA-bd_sf"/>
</dbReference>
<organism evidence="6 7">
    <name type="scientific">Brevundimonas viscosa</name>
    <dbReference type="NCBI Taxonomy" id="871741"/>
    <lineage>
        <taxon>Bacteria</taxon>
        <taxon>Pseudomonadati</taxon>
        <taxon>Pseudomonadota</taxon>
        <taxon>Alphaproteobacteria</taxon>
        <taxon>Caulobacterales</taxon>
        <taxon>Caulobacteraceae</taxon>
        <taxon>Brevundimonas</taxon>
    </lineage>
</organism>
<dbReference type="PANTHER" id="PTHR24567:SF28">
    <property type="entry name" value="LISTERIOLYSIN REGULATORY PROTEIN"/>
    <property type="match status" value="1"/>
</dbReference>
<gene>
    <name evidence="6" type="ORF">SAMN05192570_2935</name>
</gene>
<dbReference type="PROSITE" id="PS51063">
    <property type="entry name" value="HTH_CRP_2"/>
    <property type="match status" value="1"/>
</dbReference>
<dbReference type="SUPFAM" id="SSF46785">
    <property type="entry name" value="Winged helix' DNA-binding domain"/>
    <property type="match status" value="1"/>
</dbReference>
<dbReference type="CDD" id="cd00092">
    <property type="entry name" value="HTH_CRP"/>
    <property type="match status" value="1"/>
</dbReference>
<dbReference type="RefSeq" id="WP_092312459.1">
    <property type="nucleotide sequence ID" value="NZ_FOZV01000007.1"/>
</dbReference>
<evidence type="ECO:0000313" key="7">
    <source>
        <dbReference type="Proteomes" id="UP000198788"/>
    </source>
</evidence>
<dbReference type="Proteomes" id="UP000198788">
    <property type="component" value="Unassembled WGS sequence"/>
</dbReference>
<dbReference type="SUPFAM" id="SSF51206">
    <property type="entry name" value="cAMP-binding domain-like"/>
    <property type="match status" value="1"/>
</dbReference>
<dbReference type="InterPro" id="IPR050397">
    <property type="entry name" value="Env_Response_Regulators"/>
</dbReference>
<accession>A0A1I6T350</accession>
<evidence type="ECO:0000313" key="6">
    <source>
        <dbReference type="EMBL" id="SFS83665.1"/>
    </source>
</evidence>
<dbReference type="AlphaFoldDB" id="A0A1I6T350"/>
<protein>
    <submittedName>
        <fullName evidence="6">Transcriptional regulator, Crp/Fnr family</fullName>
    </submittedName>
</protein>
<reference evidence="7" key="1">
    <citation type="submission" date="2016-10" db="EMBL/GenBank/DDBJ databases">
        <authorList>
            <person name="Varghese N."/>
            <person name="Submissions S."/>
        </authorList>
    </citation>
    <scope>NUCLEOTIDE SEQUENCE [LARGE SCALE GENOMIC DNA]</scope>
    <source>
        <strain evidence="7">CGMCC 1.10683</strain>
    </source>
</reference>
<dbReference type="GO" id="GO:0003700">
    <property type="term" value="F:DNA-binding transcription factor activity"/>
    <property type="evidence" value="ECO:0007669"/>
    <property type="project" value="TreeGrafter"/>
</dbReference>
<dbReference type="Gene3D" id="2.60.120.10">
    <property type="entry name" value="Jelly Rolls"/>
    <property type="match status" value="1"/>
</dbReference>
<keyword evidence="1" id="KW-0805">Transcription regulation</keyword>
<evidence type="ECO:0000259" key="4">
    <source>
        <dbReference type="PROSITE" id="PS50042"/>
    </source>
</evidence>
<dbReference type="InterPro" id="IPR000595">
    <property type="entry name" value="cNMP-bd_dom"/>
</dbReference>